<name>A0ABV0YS19_9TELE</name>
<evidence type="ECO:0000313" key="2">
    <source>
        <dbReference type="EMBL" id="MEQ2296512.1"/>
    </source>
</evidence>
<keyword evidence="3" id="KW-1185">Reference proteome</keyword>
<feature type="compositionally biased region" description="Polar residues" evidence="1">
    <location>
        <begin position="1"/>
        <end position="11"/>
    </location>
</feature>
<feature type="region of interest" description="Disordered" evidence="1">
    <location>
        <begin position="1"/>
        <end position="20"/>
    </location>
</feature>
<organism evidence="2 3">
    <name type="scientific">Ameca splendens</name>
    <dbReference type="NCBI Taxonomy" id="208324"/>
    <lineage>
        <taxon>Eukaryota</taxon>
        <taxon>Metazoa</taxon>
        <taxon>Chordata</taxon>
        <taxon>Craniata</taxon>
        <taxon>Vertebrata</taxon>
        <taxon>Euteleostomi</taxon>
        <taxon>Actinopterygii</taxon>
        <taxon>Neopterygii</taxon>
        <taxon>Teleostei</taxon>
        <taxon>Neoteleostei</taxon>
        <taxon>Acanthomorphata</taxon>
        <taxon>Ovalentaria</taxon>
        <taxon>Atherinomorphae</taxon>
        <taxon>Cyprinodontiformes</taxon>
        <taxon>Goodeidae</taxon>
        <taxon>Ameca</taxon>
    </lineage>
</organism>
<evidence type="ECO:0000256" key="1">
    <source>
        <dbReference type="SAM" id="MobiDB-lite"/>
    </source>
</evidence>
<accession>A0ABV0YS19</accession>
<proteinExistence type="predicted"/>
<comment type="caution">
    <text evidence="2">The sequence shown here is derived from an EMBL/GenBank/DDBJ whole genome shotgun (WGS) entry which is preliminary data.</text>
</comment>
<reference evidence="2 3" key="1">
    <citation type="submission" date="2021-06" db="EMBL/GenBank/DDBJ databases">
        <authorList>
            <person name="Palmer J.M."/>
        </authorList>
    </citation>
    <scope>NUCLEOTIDE SEQUENCE [LARGE SCALE GENOMIC DNA]</scope>
    <source>
        <strain evidence="2 3">AS_MEX2019</strain>
        <tissue evidence="2">Muscle</tissue>
    </source>
</reference>
<sequence length="92" mass="10066">MVLNTDDSSVTPRELASIPVSATTNQKHRWSCCSISSPPVRPVHLALSSSIASPGTSRCLARRQSSNQIHFICNQLEPPALMEEIRAPIKEL</sequence>
<gene>
    <name evidence="2" type="ORF">AMECASPLE_025544</name>
</gene>
<dbReference type="Proteomes" id="UP001469553">
    <property type="component" value="Unassembled WGS sequence"/>
</dbReference>
<protein>
    <submittedName>
        <fullName evidence="2">Uncharacterized protein</fullName>
    </submittedName>
</protein>
<evidence type="ECO:0000313" key="3">
    <source>
        <dbReference type="Proteomes" id="UP001469553"/>
    </source>
</evidence>
<dbReference type="EMBL" id="JAHRIP010040144">
    <property type="protein sequence ID" value="MEQ2296512.1"/>
    <property type="molecule type" value="Genomic_DNA"/>
</dbReference>